<keyword evidence="7" id="KW-0998">Cell outer membrane</keyword>
<dbReference type="NCBIfam" id="TIGR03303">
    <property type="entry name" value="OM_YaeT"/>
    <property type="match status" value="1"/>
</dbReference>
<evidence type="ECO:0000256" key="5">
    <source>
        <dbReference type="ARBA" id="ARBA00022737"/>
    </source>
</evidence>
<dbReference type="InterPro" id="IPR023707">
    <property type="entry name" value="OM_assembly_BamA"/>
</dbReference>
<protein>
    <recommendedName>
        <fullName evidence="8">Outer membrane protein assembly factor BamA</fullName>
    </recommendedName>
</protein>
<dbReference type="Proteomes" id="UP000003288">
    <property type="component" value="Unassembled WGS sequence"/>
</dbReference>
<reference evidence="10 11" key="1">
    <citation type="journal article" date="2011" name="Stand. Genomic Sci.">
        <title>Draft genome sequence of Caminibacter mediatlanticus strain TB-2, an epsilonproteobacterium isolated from a deep-sea hydrothermal vent.</title>
        <authorList>
            <person name="Giovannelli D."/>
            <person name="Ferriera S."/>
            <person name="Johnson J."/>
            <person name="Kravitz S."/>
            <person name="Perez-Rodriguez I."/>
            <person name="Ricci J."/>
            <person name="O'Brien C."/>
            <person name="Voordeckers J.W."/>
            <person name="Bini E."/>
            <person name="Vetriani C."/>
        </authorList>
    </citation>
    <scope>NUCLEOTIDE SEQUENCE [LARGE SCALE GENOMIC DNA]</scope>
    <source>
        <strain evidence="10 11">TB-2</strain>
    </source>
</reference>
<evidence type="ECO:0000259" key="9">
    <source>
        <dbReference type="PROSITE" id="PS51779"/>
    </source>
</evidence>
<evidence type="ECO:0000256" key="1">
    <source>
        <dbReference type="ARBA" id="ARBA00004370"/>
    </source>
</evidence>
<evidence type="ECO:0000256" key="2">
    <source>
        <dbReference type="ARBA" id="ARBA00022452"/>
    </source>
</evidence>
<dbReference type="GO" id="GO:0009279">
    <property type="term" value="C:cell outer membrane"/>
    <property type="evidence" value="ECO:0007669"/>
    <property type="project" value="UniProtKB-UniRule"/>
</dbReference>
<evidence type="ECO:0000256" key="8">
    <source>
        <dbReference type="NCBIfam" id="TIGR03303"/>
    </source>
</evidence>
<feature type="domain" description="POTRA" evidence="9">
    <location>
        <begin position="83"/>
        <end position="161"/>
    </location>
</feature>
<feature type="domain" description="POTRA" evidence="9">
    <location>
        <begin position="333"/>
        <end position="403"/>
    </location>
</feature>
<dbReference type="PANTHER" id="PTHR12815:SF23">
    <property type="entry name" value="OUTER MEMBRANE PROTEIN ASSEMBLY FACTOR BAMA"/>
    <property type="match status" value="1"/>
</dbReference>
<organism evidence="10 11">
    <name type="scientific">Caminibacter mediatlanticus TB-2</name>
    <dbReference type="NCBI Taxonomy" id="391592"/>
    <lineage>
        <taxon>Bacteria</taxon>
        <taxon>Pseudomonadati</taxon>
        <taxon>Campylobacterota</taxon>
        <taxon>Epsilonproteobacteria</taxon>
        <taxon>Nautiliales</taxon>
        <taxon>Nautiliaceae</taxon>
        <taxon>Caminibacter</taxon>
    </lineage>
</organism>
<name>A0AAI9F284_9BACT</name>
<gene>
    <name evidence="10" type="ORF">CMTB2_08387</name>
</gene>
<evidence type="ECO:0000313" key="11">
    <source>
        <dbReference type="Proteomes" id="UP000003288"/>
    </source>
</evidence>
<dbReference type="InterPro" id="IPR000184">
    <property type="entry name" value="Bac_surfAg_D15"/>
</dbReference>
<sequence>MKKILFLLPILIFASEIKEIKYKGLIHISPVSANAIINITPNSKYDINKIDKSIKKLYKTGYFKTIKVDYTNGVLTYIFEEKPTIALIELENISEDLKKILKEENLLPKKGSILEKEKIKKLKQFIKQYYLAKGYFNTVTQIDTIPLNNNRIKLIISVKKGKQVIIRNVNFYGAKLPKSELTDVIENRPRTFLSILPFTNSGKLNLFKLPKDQQQLQDFYYNLGYLDAKVSPPFANTNLDSYFADIDYKIYEGKRYILKKIKIDYPKNIKVKLPELNLKPNKYFNVSALRKDIQNISHAFMDEGYAYVKVLPDIKKEGKYATLTYKVIPGEIVYINNVIIKGNNKTLDRVVRRNIYLAPGDKYSYSDYIDSINALKRKGYYDKVEIKQEKVSKNKVNLIVTAKDGLSGTLRAGISYGSYTKLGFNFSISEKNVFGSGQSLTASLDASSVSRTYKLTLFNPRIFDSKYSFTASIFNQTFQGISYTSKQKGGYIGFGKMLNRYTSANLTYGYISTKLSDYNTTEYIKPKSIKSYITLGVSYNNTDDYFFPTKGIKANASIEYAGIGGDEKYIKNIAKLKYFYPLLDKTYNTYAVLKYRILAGAIKENGYLPINEKFYLGGASTVRGFNWYSIAPKDSSGNLIGGKYEFVTGPEISTPLSLKNRVWLTGFIDYGAVGENKLNITRSSYGFQIDWITPMGPLSFIWAWPIKSQKGDDLQRFEFSLGASF</sequence>
<dbReference type="PIRSF" id="PIRSF006076">
    <property type="entry name" value="OM_assembly_OMP85"/>
    <property type="match status" value="1"/>
</dbReference>
<keyword evidence="4" id="KW-0732">Signal</keyword>
<dbReference type="PANTHER" id="PTHR12815">
    <property type="entry name" value="SORTING AND ASSEMBLY MACHINERY SAMM50 PROTEIN FAMILY MEMBER"/>
    <property type="match status" value="1"/>
</dbReference>
<keyword evidence="3" id="KW-0812">Transmembrane</keyword>
<keyword evidence="5" id="KW-0677">Repeat</keyword>
<evidence type="ECO:0000256" key="3">
    <source>
        <dbReference type="ARBA" id="ARBA00022692"/>
    </source>
</evidence>
<accession>A0AAI9F284</accession>
<proteinExistence type="predicted"/>
<dbReference type="PROSITE" id="PS51779">
    <property type="entry name" value="POTRA"/>
    <property type="match status" value="2"/>
</dbReference>
<dbReference type="Pfam" id="PF01103">
    <property type="entry name" value="Omp85"/>
    <property type="match status" value="1"/>
</dbReference>
<comment type="caution">
    <text evidence="10">The sequence shown here is derived from an EMBL/GenBank/DDBJ whole genome shotgun (WGS) entry which is preliminary data.</text>
</comment>
<dbReference type="GO" id="GO:0071709">
    <property type="term" value="P:membrane assembly"/>
    <property type="evidence" value="ECO:0007669"/>
    <property type="project" value="InterPro"/>
</dbReference>
<dbReference type="InterPro" id="IPR039910">
    <property type="entry name" value="D15-like"/>
</dbReference>
<evidence type="ECO:0000313" key="10">
    <source>
        <dbReference type="EMBL" id="EDM23539.1"/>
    </source>
</evidence>
<dbReference type="Gene3D" id="2.40.160.50">
    <property type="entry name" value="membrane protein fhac: a member of the omp85/tpsb transporter family"/>
    <property type="match status" value="1"/>
</dbReference>
<evidence type="ECO:0000256" key="7">
    <source>
        <dbReference type="ARBA" id="ARBA00023237"/>
    </source>
</evidence>
<keyword evidence="2" id="KW-1134">Transmembrane beta strand</keyword>
<dbReference type="Gene3D" id="3.10.20.310">
    <property type="entry name" value="membrane protein fhac"/>
    <property type="match status" value="5"/>
</dbReference>
<dbReference type="InterPro" id="IPR010827">
    <property type="entry name" value="BamA/TamA_POTRA"/>
</dbReference>
<keyword evidence="6" id="KW-0472">Membrane</keyword>
<dbReference type="Pfam" id="PF07244">
    <property type="entry name" value="POTRA"/>
    <property type="match status" value="5"/>
</dbReference>
<dbReference type="RefSeq" id="WP_007474763.1">
    <property type="nucleotide sequence ID" value="NZ_ABCJ01000005.1"/>
</dbReference>
<evidence type="ECO:0000256" key="6">
    <source>
        <dbReference type="ARBA" id="ARBA00023136"/>
    </source>
</evidence>
<comment type="subcellular location">
    <subcellularLocation>
        <location evidence="1">Membrane</location>
    </subcellularLocation>
</comment>
<dbReference type="AlphaFoldDB" id="A0AAI9F284"/>
<dbReference type="InterPro" id="IPR034746">
    <property type="entry name" value="POTRA"/>
</dbReference>
<dbReference type="EMBL" id="ABCJ01000005">
    <property type="protein sequence ID" value="EDM23539.1"/>
    <property type="molecule type" value="Genomic_DNA"/>
</dbReference>
<evidence type="ECO:0000256" key="4">
    <source>
        <dbReference type="ARBA" id="ARBA00022729"/>
    </source>
</evidence>